<dbReference type="Pfam" id="PF00633">
    <property type="entry name" value="HHH"/>
    <property type="match status" value="1"/>
</dbReference>
<gene>
    <name evidence="16" type="ORF">UABAM_04496</name>
</gene>
<dbReference type="InterPro" id="IPR044298">
    <property type="entry name" value="MIG/MutY"/>
</dbReference>
<evidence type="ECO:0000256" key="13">
    <source>
        <dbReference type="ARBA" id="ARBA00023204"/>
    </source>
</evidence>
<dbReference type="GO" id="GO:0006284">
    <property type="term" value="P:base-excision repair"/>
    <property type="evidence" value="ECO:0007669"/>
    <property type="project" value="InterPro"/>
</dbReference>
<dbReference type="Gene3D" id="3.90.79.10">
    <property type="entry name" value="Nucleoside Triphosphate Pyrophosphohydrolase"/>
    <property type="match status" value="1"/>
</dbReference>
<dbReference type="SMART" id="SM00525">
    <property type="entry name" value="FES"/>
    <property type="match status" value="1"/>
</dbReference>
<dbReference type="GO" id="GO:0000701">
    <property type="term" value="F:purine-specific mismatch base pair DNA N-glycosylase activity"/>
    <property type="evidence" value="ECO:0007669"/>
    <property type="project" value="UniProtKB-EC"/>
</dbReference>
<dbReference type="GO" id="GO:0035485">
    <property type="term" value="F:adenine/guanine mispair binding"/>
    <property type="evidence" value="ECO:0007669"/>
    <property type="project" value="TreeGrafter"/>
</dbReference>
<evidence type="ECO:0000256" key="4">
    <source>
        <dbReference type="ARBA" id="ARBA00008343"/>
    </source>
</evidence>
<keyword evidence="17" id="KW-1185">Reference proteome</keyword>
<keyword evidence="9" id="KW-0227">DNA damage</keyword>
<name>A0A5S9IR92_UABAM</name>
<comment type="catalytic activity">
    <reaction evidence="1">
        <text>Hydrolyzes free adenine bases from 7,8-dihydro-8-oxoguanine:adenine mismatched double-stranded DNA, leaving an apurinic site.</text>
        <dbReference type="EC" id="3.2.2.31"/>
    </reaction>
</comment>
<protein>
    <recommendedName>
        <fullName evidence="6">Adenine DNA glycosylase</fullName>
        <ecNumber evidence="5">3.2.2.31</ecNumber>
    </recommendedName>
</protein>
<keyword evidence="14" id="KW-0326">Glycosidase</keyword>
<dbReference type="Gene3D" id="1.10.340.30">
    <property type="entry name" value="Hypothetical protein, domain 2"/>
    <property type="match status" value="1"/>
</dbReference>
<keyword evidence="11" id="KW-0408">Iron</keyword>
<evidence type="ECO:0000256" key="12">
    <source>
        <dbReference type="ARBA" id="ARBA00023014"/>
    </source>
</evidence>
<comment type="similarity">
    <text evidence="4">Belongs to the Nth/MutY family.</text>
</comment>
<dbReference type="PROSITE" id="PS00764">
    <property type="entry name" value="ENDONUCLEASE_III_1"/>
    <property type="match status" value="1"/>
</dbReference>
<dbReference type="Proteomes" id="UP000326354">
    <property type="component" value="Chromosome"/>
</dbReference>
<dbReference type="InterPro" id="IPR023170">
    <property type="entry name" value="HhH_base_excis_C"/>
</dbReference>
<evidence type="ECO:0000313" key="16">
    <source>
        <dbReference type="EMBL" id="BBM86110.1"/>
    </source>
</evidence>
<dbReference type="PANTHER" id="PTHR42944:SF1">
    <property type="entry name" value="ADENINE DNA GLYCOSYLASE"/>
    <property type="match status" value="1"/>
</dbReference>
<evidence type="ECO:0000256" key="7">
    <source>
        <dbReference type="ARBA" id="ARBA00022485"/>
    </source>
</evidence>
<evidence type="ECO:0000259" key="15">
    <source>
        <dbReference type="SMART" id="SM00478"/>
    </source>
</evidence>
<proteinExistence type="inferred from homology"/>
<dbReference type="GO" id="GO:0046872">
    <property type="term" value="F:metal ion binding"/>
    <property type="evidence" value="ECO:0007669"/>
    <property type="project" value="UniProtKB-KW"/>
</dbReference>
<evidence type="ECO:0000256" key="5">
    <source>
        <dbReference type="ARBA" id="ARBA00012045"/>
    </source>
</evidence>
<comment type="cofactor">
    <cofactor evidence="2">
        <name>[4Fe-4S] cluster</name>
        <dbReference type="ChEBI" id="CHEBI:49883"/>
    </cofactor>
</comment>
<evidence type="ECO:0000256" key="1">
    <source>
        <dbReference type="ARBA" id="ARBA00000843"/>
    </source>
</evidence>
<feature type="domain" description="HhH-GPD" evidence="15">
    <location>
        <begin position="41"/>
        <end position="192"/>
    </location>
</feature>
<dbReference type="AlphaFoldDB" id="A0A5S9IR92"/>
<dbReference type="InterPro" id="IPR003265">
    <property type="entry name" value="HhH-GPD_domain"/>
</dbReference>
<comment type="function">
    <text evidence="3">Adenine glycosylase active on G-A mispairs. MutY also corrects error-prone DNA synthesis past GO lesions which are due to the oxidatively damaged form of guanine: 7,8-dihydro-8-oxoguanine (8-oxo-dGTP).</text>
</comment>
<dbReference type="Gene3D" id="1.10.1670.10">
    <property type="entry name" value="Helix-hairpin-Helix base-excision DNA repair enzymes (C-terminal)"/>
    <property type="match status" value="1"/>
</dbReference>
<dbReference type="Pfam" id="PF00730">
    <property type="entry name" value="HhH-GPD"/>
    <property type="match status" value="1"/>
</dbReference>
<dbReference type="GO" id="GO:0034039">
    <property type="term" value="F:8-oxo-7,8-dihydroguanine DNA N-glycosylase activity"/>
    <property type="evidence" value="ECO:0007669"/>
    <property type="project" value="TreeGrafter"/>
</dbReference>
<dbReference type="InterPro" id="IPR003651">
    <property type="entry name" value="Endonuclease3_FeS-loop_motif"/>
</dbReference>
<dbReference type="PANTHER" id="PTHR42944">
    <property type="entry name" value="ADENINE DNA GLYCOSYLASE"/>
    <property type="match status" value="1"/>
</dbReference>
<dbReference type="InterPro" id="IPR011257">
    <property type="entry name" value="DNA_glycosylase"/>
</dbReference>
<dbReference type="RefSeq" id="WP_173013490.1">
    <property type="nucleotide sequence ID" value="NZ_AP019860.1"/>
</dbReference>
<keyword evidence="8" id="KW-0479">Metal-binding</keyword>
<evidence type="ECO:0000256" key="2">
    <source>
        <dbReference type="ARBA" id="ARBA00001966"/>
    </source>
</evidence>
<dbReference type="EC" id="3.2.2.31" evidence="5"/>
<evidence type="ECO:0000313" key="17">
    <source>
        <dbReference type="Proteomes" id="UP000326354"/>
    </source>
</evidence>
<evidence type="ECO:0000256" key="3">
    <source>
        <dbReference type="ARBA" id="ARBA00002933"/>
    </source>
</evidence>
<evidence type="ECO:0000256" key="11">
    <source>
        <dbReference type="ARBA" id="ARBA00023004"/>
    </source>
</evidence>
<dbReference type="CDD" id="cd00056">
    <property type="entry name" value="ENDO3c"/>
    <property type="match status" value="1"/>
</dbReference>
<dbReference type="SUPFAM" id="SSF48150">
    <property type="entry name" value="DNA-glycosylase"/>
    <property type="match status" value="1"/>
</dbReference>
<dbReference type="InterPro" id="IPR000445">
    <property type="entry name" value="HhH_motif"/>
</dbReference>
<dbReference type="KEGG" id="uam:UABAM_04496"/>
<organism evidence="16 17">
    <name type="scientific">Uabimicrobium amorphum</name>
    <dbReference type="NCBI Taxonomy" id="2596890"/>
    <lineage>
        <taxon>Bacteria</taxon>
        <taxon>Pseudomonadati</taxon>
        <taxon>Planctomycetota</taxon>
        <taxon>Candidatus Uabimicrobiia</taxon>
        <taxon>Candidatus Uabimicrobiales</taxon>
        <taxon>Candidatus Uabimicrobiaceae</taxon>
        <taxon>Candidatus Uabimicrobium</taxon>
    </lineage>
</organism>
<dbReference type="Pfam" id="PF10576">
    <property type="entry name" value="EndIII_4Fe-2S"/>
    <property type="match status" value="1"/>
</dbReference>
<accession>A0A5S9IR92</accession>
<sequence length="366" mass="42584">MSKRISKQTLKKLLAWFWEVREEYFFREERNPYRVWVSEVVLQQTRIQAALKPLQRFFHHFPDVASLANASEEKVVYEFRGLGYYSRARNLRKGALYLTENFSGKLPKTYDELLQVPSIGPYTAAAIASICFDLPHPVCDGNVKRVLLRVNKWPLVPRDPQTDKKCIQQLQKLYKGLPAGDTNEAIMELGQKICTRSKPKCGDCPISEYCKAYAEDVVNDYPMKAQKPPKVDVNWHIFIVKRGEDILLQRWNDFYFLKKQVAFPSLLEFPQDGMQKCSWSDSKHSVSQLIKKYEAQPLKTLKHGITKHRISIFPHVISSKTWEKNTNKNTLLWTPQQQVPEYLVSSALNKIWKSFANSENLHDENT</sequence>
<keyword evidence="7" id="KW-0004">4Fe-4S</keyword>
<dbReference type="GO" id="GO:0051539">
    <property type="term" value="F:4 iron, 4 sulfur cluster binding"/>
    <property type="evidence" value="ECO:0007669"/>
    <property type="project" value="UniProtKB-KW"/>
</dbReference>
<dbReference type="SMART" id="SM00478">
    <property type="entry name" value="ENDO3c"/>
    <property type="match status" value="1"/>
</dbReference>
<evidence type="ECO:0000256" key="10">
    <source>
        <dbReference type="ARBA" id="ARBA00022801"/>
    </source>
</evidence>
<keyword evidence="10" id="KW-0378">Hydrolase</keyword>
<evidence type="ECO:0000256" key="9">
    <source>
        <dbReference type="ARBA" id="ARBA00022763"/>
    </source>
</evidence>
<dbReference type="InterPro" id="IPR004035">
    <property type="entry name" value="Endouclease-III_FeS-bd_BS"/>
</dbReference>
<evidence type="ECO:0000256" key="8">
    <source>
        <dbReference type="ARBA" id="ARBA00022723"/>
    </source>
</evidence>
<evidence type="ECO:0000256" key="14">
    <source>
        <dbReference type="ARBA" id="ARBA00023295"/>
    </source>
</evidence>
<dbReference type="EMBL" id="AP019860">
    <property type="protein sequence ID" value="BBM86110.1"/>
    <property type="molecule type" value="Genomic_DNA"/>
</dbReference>
<reference evidence="16 17" key="1">
    <citation type="submission" date="2019-08" db="EMBL/GenBank/DDBJ databases">
        <title>Complete genome sequence of Candidatus Uab amorphum.</title>
        <authorList>
            <person name="Shiratori T."/>
            <person name="Suzuki S."/>
            <person name="Kakizawa Y."/>
            <person name="Ishida K."/>
        </authorList>
    </citation>
    <scope>NUCLEOTIDE SEQUENCE [LARGE SCALE GENOMIC DNA]</scope>
    <source>
        <strain evidence="16 17">SRT547</strain>
    </source>
</reference>
<dbReference type="GO" id="GO:0032357">
    <property type="term" value="F:oxidized purine DNA binding"/>
    <property type="evidence" value="ECO:0007669"/>
    <property type="project" value="TreeGrafter"/>
</dbReference>
<dbReference type="GO" id="GO:0006298">
    <property type="term" value="P:mismatch repair"/>
    <property type="evidence" value="ECO:0007669"/>
    <property type="project" value="TreeGrafter"/>
</dbReference>
<keyword evidence="13" id="KW-0234">DNA repair</keyword>
<evidence type="ECO:0000256" key="6">
    <source>
        <dbReference type="ARBA" id="ARBA00022023"/>
    </source>
</evidence>
<keyword evidence="12" id="KW-0411">Iron-sulfur</keyword>